<evidence type="ECO:0000256" key="2">
    <source>
        <dbReference type="SAM" id="Phobius"/>
    </source>
</evidence>
<evidence type="ECO:0000256" key="1">
    <source>
        <dbReference type="SAM" id="MobiDB-lite"/>
    </source>
</evidence>
<feature type="transmembrane region" description="Helical" evidence="2">
    <location>
        <begin position="66"/>
        <end position="86"/>
    </location>
</feature>
<accession>A0A506XWP7</accession>
<feature type="compositionally biased region" description="Pro residues" evidence="1">
    <location>
        <begin position="1"/>
        <end position="15"/>
    </location>
</feature>
<proteinExistence type="predicted"/>
<dbReference type="Proteomes" id="UP000316252">
    <property type="component" value="Unassembled WGS sequence"/>
</dbReference>
<feature type="region of interest" description="Disordered" evidence="1">
    <location>
        <begin position="1"/>
        <end position="21"/>
    </location>
</feature>
<dbReference type="RefSeq" id="WP_141161852.1">
    <property type="nucleotide sequence ID" value="NZ_VHQG01000001.1"/>
</dbReference>
<name>A0A506XWP7_9MICO</name>
<keyword evidence="2" id="KW-0812">Transmembrane</keyword>
<gene>
    <name evidence="3" type="ORF">FJ657_01060</name>
</gene>
<dbReference type="AlphaFoldDB" id="A0A506XWP7"/>
<reference evidence="3 4" key="1">
    <citation type="submission" date="2019-06" db="EMBL/GenBank/DDBJ databases">
        <authorList>
            <person name="Li F."/>
        </authorList>
    </citation>
    <scope>NUCLEOTIDE SEQUENCE [LARGE SCALE GENOMIC DNA]</scope>
    <source>
        <strain evidence="3 4">10F1D-1</strain>
    </source>
</reference>
<keyword evidence="4" id="KW-1185">Reference proteome</keyword>
<protein>
    <submittedName>
        <fullName evidence="3">Uncharacterized protein</fullName>
    </submittedName>
</protein>
<sequence>MPDSPVPPASEPSPARPTSADTATRITPHLSAGIVALGAPALAGLIARPFATAAGTILDGGLDTSVSAVILTSVAVSLGALVIALGDAEQPEPPLIPVARWGFAIGSALTLIWAAVLAWLNLTDASLGDADGSGLELAATSTWRISEFVRWGLPWIVTASITVVAGLGLVHTTGEPQRRRLVRGLRYAVAAVPVLAAVITAQLIIRAVS</sequence>
<keyword evidence="2" id="KW-0472">Membrane</keyword>
<feature type="transmembrane region" description="Helical" evidence="2">
    <location>
        <begin position="152"/>
        <end position="172"/>
    </location>
</feature>
<feature type="transmembrane region" description="Helical" evidence="2">
    <location>
        <begin position="184"/>
        <end position="205"/>
    </location>
</feature>
<organism evidence="3 4">
    <name type="scientific">Schumannella soli</name>
    <dbReference type="NCBI Taxonomy" id="2590779"/>
    <lineage>
        <taxon>Bacteria</taxon>
        <taxon>Bacillati</taxon>
        <taxon>Actinomycetota</taxon>
        <taxon>Actinomycetes</taxon>
        <taxon>Micrococcales</taxon>
        <taxon>Microbacteriaceae</taxon>
        <taxon>Schumannella</taxon>
    </lineage>
</organism>
<dbReference type="EMBL" id="VHQG01000001">
    <property type="protein sequence ID" value="TPW77324.1"/>
    <property type="molecule type" value="Genomic_DNA"/>
</dbReference>
<evidence type="ECO:0000313" key="3">
    <source>
        <dbReference type="EMBL" id="TPW77324.1"/>
    </source>
</evidence>
<evidence type="ECO:0000313" key="4">
    <source>
        <dbReference type="Proteomes" id="UP000316252"/>
    </source>
</evidence>
<feature type="transmembrane region" description="Helical" evidence="2">
    <location>
        <begin position="98"/>
        <end position="120"/>
    </location>
</feature>
<comment type="caution">
    <text evidence="3">The sequence shown here is derived from an EMBL/GenBank/DDBJ whole genome shotgun (WGS) entry which is preliminary data.</text>
</comment>
<keyword evidence="2" id="KW-1133">Transmembrane helix</keyword>